<evidence type="ECO:0008006" key="2">
    <source>
        <dbReference type="Google" id="ProtNLM"/>
    </source>
</evidence>
<name>A0AAU8EGK7_9VIRU</name>
<dbReference type="EMBL" id="PP848851">
    <property type="protein sequence ID" value="XCG96906.1"/>
    <property type="molecule type" value="Genomic_DNA"/>
</dbReference>
<accession>A0AAU8EGK7</accession>
<organism evidence="1">
    <name type="scientific">Klebsiella phage vB_Kpn2-P2</name>
    <dbReference type="NCBI Taxonomy" id="3230849"/>
    <lineage>
        <taxon>Viruses</taxon>
    </lineage>
</organism>
<protein>
    <recommendedName>
        <fullName evidence="2">Terminase small subunit</fullName>
    </recommendedName>
</protein>
<sequence>MRDKRFEHRYTTLKLTDVKKYLTRDQQEQLEDLSNAIADGRKVDGKQQVEGIYIERDWPEYQSASAALYNRISGKDIYKGHPNLADMMSTHVDSLIAILKHAPARDEDERLYILHEIQALLDIKAAIEAEKSNAL</sequence>
<proteinExistence type="predicted"/>
<reference evidence="1" key="1">
    <citation type="submission" date="2024-05" db="EMBL/GenBank/DDBJ databases">
        <authorList>
            <person name="Ferriol-Gonzalez C."/>
            <person name="Concha-Eloko R."/>
            <person name="Bernabeu-Gimeno M."/>
            <person name="Fernandez-Cuenca F."/>
            <person name="Canada-Garcia J.E."/>
            <person name="Garcia-Cobos S."/>
            <person name="Sanjuan R."/>
            <person name="Domingo-Calap P."/>
        </authorList>
    </citation>
    <scope>NUCLEOTIDE SEQUENCE</scope>
</reference>
<evidence type="ECO:0000313" key="1">
    <source>
        <dbReference type="EMBL" id="XCG96906.1"/>
    </source>
</evidence>
<gene>
    <name evidence="1" type="ORF">vBKpn2P2_58</name>
</gene>